<sequence length="981" mass="110596">MRKSLEILRFRLIYCFQAQHIYKAKAATKPKSTLYISFINICVLIIFLGTYCTPAFCQSRFLRSELKELSIRSDSLNNLTPTEKLYLQLDKPYYALGDTIWFKAYLLNADLLPSNKSRIINLDIANDSNKVIKHYRFAVANGISYGNISLNEKDGFTSGTYTIRSYTNWMRNFGDSYFFYKSFYVANALENKWLVNSKVNTSAINGISTADVKLQLRDIYNRPVIAEDLQIRGINEYKDLFNQKYQTVPNGELDVKFAIPQKINGLAIIAESKKVKNRSVIPVILNRVENIDVQFLPEGGNLVAGLPAHIGFKAIGEDGKGVEISGMVIDNDQRHVASFKTLHKGIGSFYFDIKPGQRYVAKVNLPGGIIKDYLLPAIKNSGTVLSIKNLLNSDSLDVIVSATNDLMQTGNSYFLTANARGVICYAAVVSFNNEEHRIKIAKSLFPSGIVHFTLLTTTKQPLNERQVFIDHHDDLNISFVGDKPEYISRDSVALYIKVSDHDGKPVSGNFSLAVTDDAQIKIDTLNCENILTRMMLTSDLKGHVENPLYYFNSKTTESWQALDNLLLTQGWIGYDWQQVLAPPPINYQPETEFTVKGGVYNFFNKPVRGTNVLLLSKSPAILMETNTDKDGKFIFNNFPRVDTAVFVLKAVNKNGKSFNVGIKMDDNADPALTQTNSPLITPWYVNSDTTLLNYIRNSELAEQQRDLPHSGQLLKEVKITAKKIVNDSENLNGPGNADVVLDEKDLEAAGKKNWLQLLQENIKGFREGASNTSEHKTVHEGGLARDIVVNKTSISYFAGYKKIVFIVDGMQLDSVLSLETLADYRNFFTSHDAEDIKGIEVIVSGKYTSNYLRRFVISETIYEPWKLDYAFVEITTRSRSGPFFSYTPGLYLYKPVSISWPKQFYKPKYSIKDPARQLNDLRSTIDWEPFITTDNTGEAVVSFYTGDRSANYTLIIEGIDRNGNLGYRIGKMSVTKPKEIN</sequence>
<reference evidence="2" key="1">
    <citation type="submission" date="2020-01" db="EMBL/GenBank/DDBJ databases">
        <authorList>
            <person name="Seo Y.L."/>
        </authorList>
    </citation>
    <scope>NUCLEOTIDE SEQUENCE</scope>
    <source>
        <strain evidence="2">R11</strain>
    </source>
</reference>
<dbReference type="AlphaFoldDB" id="A0A965ZF69"/>
<comment type="caution">
    <text evidence="2">The sequence shown here is derived from an EMBL/GenBank/DDBJ whole genome shotgun (WGS) entry which is preliminary data.</text>
</comment>
<keyword evidence="1" id="KW-0812">Transmembrane</keyword>
<organism evidence="2 3">
    <name type="scientific">Mucilaginibacter agri</name>
    <dbReference type="NCBI Taxonomy" id="2695265"/>
    <lineage>
        <taxon>Bacteria</taxon>
        <taxon>Pseudomonadati</taxon>
        <taxon>Bacteroidota</taxon>
        <taxon>Sphingobacteriia</taxon>
        <taxon>Sphingobacteriales</taxon>
        <taxon>Sphingobacteriaceae</taxon>
        <taxon>Mucilaginibacter</taxon>
    </lineage>
</organism>
<dbReference type="EMBL" id="WWEO01000040">
    <property type="protein sequence ID" value="NCD68982.1"/>
    <property type="molecule type" value="Genomic_DNA"/>
</dbReference>
<evidence type="ECO:0000313" key="2">
    <source>
        <dbReference type="EMBL" id="NCD68982.1"/>
    </source>
</evidence>
<keyword evidence="1" id="KW-0472">Membrane</keyword>
<evidence type="ECO:0000313" key="3">
    <source>
        <dbReference type="Proteomes" id="UP000638732"/>
    </source>
</evidence>
<dbReference type="RefSeq" id="WP_166584965.1">
    <property type="nucleotide sequence ID" value="NZ_WWEO01000040.1"/>
</dbReference>
<proteinExistence type="predicted"/>
<keyword evidence="3" id="KW-1185">Reference proteome</keyword>
<name>A0A965ZF69_9SPHI</name>
<evidence type="ECO:0008006" key="4">
    <source>
        <dbReference type="Google" id="ProtNLM"/>
    </source>
</evidence>
<reference evidence="2" key="2">
    <citation type="submission" date="2020-10" db="EMBL/GenBank/DDBJ databases">
        <title>Mucilaginibacter sp. nov., isolated from soil.</title>
        <authorList>
            <person name="Jeon C.O."/>
        </authorList>
    </citation>
    <scope>NUCLEOTIDE SEQUENCE</scope>
    <source>
        <strain evidence="2">R11</strain>
    </source>
</reference>
<protein>
    <recommendedName>
        <fullName evidence="4">MG2 domain-containing protein</fullName>
    </recommendedName>
</protein>
<dbReference type="Proteomes" id="UP000638732">
    <property type="component" value="Unassembled WGS sequence"/>
</dbReference>
<evidence type="ECO:0000256" key="1">
    <source>
        <dbReference type="SAM" id="Phobius"/>
    </source>
</evidence>
<dbReference type="Gene3D" id="2.60.40.1930">
    <property type="match status" value="1"/>
</dbReference>
<feature type="transmembrane region" description="Helical" evidence="1">
    <location>
        <begin position="33"/>
        <end position="51"/>
    </location>
</feature>
<gene>
    <name evidence="2" type="ORF">GSY63_06415</name>
</gene>
<accession>A0A965ZF69</accession>
<keyword evidence="1" id="KW-1133">Transmembrane helix</keyword>